<sequence>MERQREGVESARAEDLQAFDDLGLARAHLGRDHEHAPDRRREEHDDERDDEPLVQLGEGPGGAGRPGGRMLRRVCHAHHDDTGHVPVTDGSAGVARFRWIFRPGNQRPLRG</sequence>
<keyword evidence="3" id="KW-1185">Reference proteome</keyword>
<evidence type="ECO:0000313" key="2">
    <source>
        <dbReference type="EMBL" id="GEO91834.1"/>
    </source>
</evidence>
<accession>A0ABQ0X859</accession>
<protein>
    <submittedName>
        <fullName evidence="2">Uncharacterized protein</fullName>
    </submittedName>
</protein>
<evidence type="ECO:0000313" key="3">
    <source>
        <dbReference type="Proteomes" id="UP000321155"/>
    </source>
</evidence>
<reference evidence="2 3" key="1">
    <citation type="submission" date="2019-07" db="EMBL/GenBank/DDBJ databases">
        <title>Whole genome shotgun sequence of Kocuria flava NBRC 107626.</title>
        <authorList>
            <person name="Hosoyama A."/>
            <person name="Uohara A."/>
            <person name="Ohji S."/>
            <person name="Ichikawa N."/>
        </authorList>
    </citation>
    <scope>NUCLEOTIDE SEQUENCE [LARGE SCALE GENOMIC DNA]</scope>
    <source>
        <strain evidence="2 3">NBRC 107626</strain>
    </source>
</reference>
<proteinExistence type="predicted"/>
<feature type="compositionally biased region" description="Gly residues" evidence="1">
    <location>
        <begin position="58"/>
        <end position="67"/>
    </location>
</feature>
<comment type="caution">
    <text evidence="2">The sequence shown here is derived from an EMBL/GenBank/DDBJ whole genome shotgun (WGS) entry which is preliminary data.</text>
</comment>
<dbReference type="Proteomes" id="UP000321155">
    <property type="component" value="Unassembled WGS sequence"/>
</dbReference>
<name>A0ABQ0X859_9MICC</name>
<dbReference type="EMBL" id="BJZR01000023">
    <property type="protein sequence ID" value="GEO91834.1"/>
    <property type="molecule type" value="Genomic_DNA"/>
</dbReference>
<feature type="region of interest" description="Disordered" evidence="1">
    <location>
        <begin position="24"/>
        <end position="69"/>
    </location>
</feature>
<organism evidence="2 3">
    <name type="scientific">Kocuria flava</name>
    <dbReference type="NCBI Taxonomy" id="446860"/>
    <lineage>
        <taxon>Bacteria</taxon>
        <taxon>Bacillati</taxon>
        <taxon>Actinomycetota</taxon>
        <taxon>Actinomycetes</taxon>
        <taxon>Micrococcales</taxon>
        <taxon>Micrococcaceae</taxon>
        <taxon>Kocuria</taxon>
    </lineage>
</organism>
<feature type="compositionally biased region" description="Basic and acidic residues" evidence="1">
    <location>
        <begin position="29"/>
        <end position="43"/>
    </location>
</feature>
<gene>
    <name evidence="2" type="ORF">KFL01_11400</name>
</gene>
<evidence type="ECO:0000256" key="1">
    <source>
        <dbReference type="SAM" id="MobiDB-lite"/>
    </source>
</evidence>